<organism evidence="1 2">
    <name type="scientific">Smallanthus sonchifolius</name>
    <dbReference type="NCBI Taxonomy" id="185202"/>
    <lineage>
        <taxon>Eukaryota</taxon>
        <taxon>Viridiplantae</taxon>
        <taxon>Streptophyta</taxon>
        <taxon>Embryophyta</taxon>
        <taxon>Tracheophyta</taxon>
        <taxon>Spermatophyta</taxon>
        <taxon>Magnoliopsida</taxon>
        <taxon>eudicotyledons</taxon>
        <taxon>Gunneridae</taxon>
        <taxon>Pentapetalae</taxon>
        <taxon>asterids</taxon>
        <taxon>campanulids</taxon>
        <taxon>Asterales</taxon>
        <taxon>Asteraceae</taxon>
        <taxon>Asteroideae</taxon>
        <taxon>Heliantheae alliance</taxon>
        <taxon>Millerieae</taxon>
        <taxon>Smallanthus</taxon>
    </lineage>
</organism>
<comment type="caution">
    <text evidence="1">The sequence shown here is derived from an EMBL/GenBank/DDBJ whole genome shotgun (WGS) entry which is preliminary data.</text>
</comment>
<reference evidence="2" key="1">
    <citation type="journal article" date="2022" name="Mol. Ecol. Resour.">
        <title>The genomes of chicory, endive, great burdock and yacon provide insights into Asteraceae palaeo-polyploidization history and plant inulin production.</title>
        <authorList>
            <person name="Fan W."/>
            <person name="Wang S."/>
            <person name="Wang H."/>
            <person name="Wang A."/>
            <person name="Jiang F."/>
            <person name="Liu H."/>
            <person name="Zhao H."/>
            <person name="Xu D."/>
            <person name="Zhang Y."/>
        </authorList>
    </citation>
    <scope>NUCLEOTIDE SEQUENCE [LARGE SCALE GENOMIC DNA]</scope>
    <source>
        <strain evidence="2">cv. Yunnan</strain>
    </source>
</reference>
<keyword evidence="2" id="KW-1185">Reference proteome</keyword>
<sequence length="103" mass="11368">MPSLMQKSKRVSTDEDTRFVTLTSTVNFGILNRGKLGPEERRAMADSSDFNAVDMGGRQSTAHFYLLLLLRVSLGGQGRGVRTQAAATSDDKVIFIEGKRYLL</sequence>
<accession>A0ACB9EVQ1</accession>
<evidence type="ECO:0000313" key="2">
    <source>
        <dbReference type="Proteomes" id="UP001056120"/>
    </source>
</evidence>
<protein>
    <submittedName>
        <fullName evidence="1">Uncharacterized protein</fullName>
    </submittedName>
</protein>
<gene>
    <name evidence="1" type="ORF">L1987_53144</name>
</gene>
<dbReference type="Proteomes" id="UP001056120">
    <property type="component" value="Linkage Group LG17"/>
</dbReference>
<proteinExistence type="predicted"/>
<evidence type="ECO:0000313" key="1">
    <source>
        <dbReference type="EMBL" id="KAI3762703.1"/>
    </source>
</evidence>
<dbReference type="EMBL" id="CM042034">
    <property type="protein sequence ID" value="KAI3762703.1"/>
    <property type="molecule type" value="Genomic_DNA"/>
</dbReference>
<name>A0ACB9EVQ1_9ASTR</name>
<reference evidence="1 2" key="2">
    <citation type="journal article" date="2022" name="Mol. Ecol. Resour.">
        <title>The genomes of chicory, endive, great burdock and yacon provide insights into Asteraceae paleo-polyploidization history and plant inulin production.</title>
        <authorList>
            <person name="Fan W."/>
            <person name="Wang S."/>
            <person name="Wang H."/>
            <person name="Wang A."/>
            <person name="Jiang F."/>
            <person name="Liu H."/>
            <person name="Zhao H."/>
            <person name="Xu D."/>
            <person name="Zhang Y."/>
        </authorList>
    </citation>
    <scope>NUCLEOTIDE SEQUENCE [LARGE SCALE GENOMIC DNA]</scope>
    <source>
        <strain evidence="2">cv. Yunnan</strain>
        <tissue evidence="1">Leaves</tissue>
    </source>
</reference>